<dbReference type="Pfam" id="PF17775">
    <property type="entry name" value="YchJ_M-like"/>
    <property type="match status" value="1"/>
</dbReference>
<gene>
    <name evidence="6" type="ORF">ABRY96_02585</name>
    <name evidence="5" type="ORF">ABRY97_03895</name>
    <name evidence="4" type="ORF">ABRZ00_11755</name>
    <name evidence="3" type="ORF">ABRZ01_12080</name>
    <name evidence="2" type="ORF">ABRZ02_04605</name>
</gene>
<evidence type="ECO:0000313" key="5">
    <source>
        <dbReference type="EMBL" id="XDJ75302.1"/>
    </source>
</evidence>
<dbReference type="EMBL" id="CP158253">
    <property type="protein sequence ID" value="XDJ45576.1"/>
    <property type="molecule type" value="Genomic_DNA"/>
</dbReference>
<dbReference type="GeneID" id="93068219"/>
<dbReference type="Gene3D" id="3.10.450.50">
    <property type="match status" value="1"/>
</dbReference>
<dbReference type="RefSeq" id="WP_368644286.1">
    <property type="nucleotide sequence ID" value="NZ_CP158253.1"/>
</dbReference>
<protein>
    <submittedName>
        <fullName evidence="4">YchJ family metal-binding protein</fullName>
    </submittedName>
</protein>
<dbReference type="SUPFAM" id="SSF54427">
    <property type="entry name" value="NTF2-like"/>
    <property type="match status" value="1"/>
</dbReference>
<organism evidence="4">
    <name type="scientific">Castellaniella ginsengisoli</name>
    <dbReference type="NCBI Taxonomy" id="546114"/>
    <lineage>
        <taxon>Bacteria</taxon>
        <taxon>Pseudomonadati</taxon>
        <taxon>Pseudomonadota</taxon>
        <taxon>Betaproteobacteria</taxon>
        <taxon>Burkholderiales</taxon>
        <taxon>Alcaligenaceae</taxon>
        <taxon>Castellaniella</taxon>
    </lineage>
</organism>
<feature type="domain" description="YchJ-like middle NTF2-like" evidence="1">
    <location>
        <begin position="36"/>
        <end position="94"/>
    </location>
</feature>
<dbReference type="InterPro" id="IPR048469">
    <property type="entry name" value="YchJ-like_M"/>
</dbReference>
<sequence length="122" mass="14377">MKHAPDHPCPCGLPAAYADCCGRWHHGPLRLRAPDAQALMRSRYSAYVLDELDYLLQTWHPDTRPAALEPNEPGTRWLGLDVRRHERADTDHETESHRVFRRLRFLREWSHEQEQQVFPRSS</sequence>
<dbReference type="EMBL" id="CP158264">
    <property type="protein sequence ID" value="XDJ75302.1"/>
    <property type="molecule type" value="Genomic_DNA"/>
</dbReference>
<dbReference type="InterPro" id="IPR032710">
    <property type="entry name" value="NTF2-like_dom_sf"/>
</dbReference>
<dbReference type="AlphaFoldDB" id="A0AB39DN37"/>
<dbReference type="EMBL" id="CP158256">
    <property type="protein sequence ID" value="XDJ52647.1"/>
    <property type="molecule type" value="Genomic_DNA"/>
</dbReference>
<reference evidence="4" key="1">
    <citation type="submission" date="2024-05" db="EMBL/GenBank/DDBJ databases">
        <authorList>
            <person name="Luo Y.-C."/>
            <person name="Nicholds J."/>
            <person name="Mortimer T."/>
            <person name="Maboni G."/>
        </authorList>
    </citation>
    <scope>NUCLEOTIDE SEQUENCE</scope>
    <source>
        <strain evidence="6">143751</strain>
        <strain evidence="5">143811</strain>
        <strain evidence="4">150221</strain>
        <strain evidence="3">150964</strain>
        <strain evidence="2">153271</strain>
    </source>
</reference>
<evidence type="ECO:0000313" key="4">
    <source>
        <dbReference type="EMBL" id="XDJ55201.1"/>
    </source>
</evidence>
<dbReference type="EMBL" id="CP158266">
    <property type="protein sequence ID" value="XDJ83128.1"/>
    <property type="molecule type" value="Genomic_DNA"/>
</dbReference>
<name>A0AB39DN37_9BURK</name>
<accession>A0AB39DN37</accession>
<dbReference type="KEGG" id="cgin:ABRZ00_11755"/>
<evidence type="ECO:0000313" key="6">
    <source>
        <dbReference type="EMBL" id="XDJ83128.1"/>
    </source>
</evidence>
<evidence type="ECO:0000259" key="1">
    <source>
        <dbReference type="Pfam" id="PF17775"/>
    </source>
</evidence>
<evidence type="ECO:0000313" key="2">
    <source>
        <dbReference type="EMBL" id="XDJ45576.1"/>
    </source>
</evidence>
<evidence type="ECO:0000313" key="3">
    <source>
        <dbReference type="EMBL" id="XDJ52647.1"/>
    </source>
</evidence>
<dbReference type="EMBL" id="CP158257">
    <property type="protein sequence ID" value="XDJ55201.1"/>
    <property type="molecule type" value="Genomic_DNA"/>
</dbReference>
<proteinExistence type="predicted"/>